<sequence>MPKLPGKSLGQAVYCHDLHTNNRQMQAHWGLMN</sequence>
<dbReference type="AlphaFoldDB" id="A0A0K2VP88"/>
<name>A0A0K2VP88_MESPL</name>
<protein>
    <submittedName>
        <fullName evidence="1">Uncharacterized protein</fullName>
    </submittedName>
</protein>
<gene>
    <name evidence="1" type="ORF">MPL1032_110070</name>
</gene>
<reference evidence="2" key="1">
    <citation type="submission" date="2014-08" db="EMBL/GenBank/DDBJ databases">
        <authorList>
            <person name="Edwards T."/>
        </authorList>
    </citation>
    <scope>NUCLEOTIDE SEQUENCE [LARGE SCALE GENOMIC DNA]</scope>
</reference>
<evidence type="ECO:0000313" key="1">
    <source>
        <dbReference type="EMBL" id="CDX50350.1"/>
    </source>
</evidence>
<accession>A0A0K2VP88</accession>
<dbReference type="Proteomes" id="UP000182888">
    <property type="component" value="Unassembled WGS sequence"/>
</dbReference>
<organism evidence="1 2">
    <name type="scientific">Mesorhizobium plurifarium</name>
    <dbReference type="NCBI Taxonomy" id="69974"/>
    <lineage>
        <taxon>Bacteria</taxon>
        <taxon>Pseudomonadati</taxon>
        <taxon>Pseudomonadota</taxon>
        <taxon>Alphaproteobacteria</taxon>
        <taxon>Hyphomicrobiales</taxon>
        <taxon>Phyllobacteriaceae</taxon>
        <taxon>Mesorhizobium</taxon>
    </lineage>
</organism>
<dbReference type="EMBL" id="CCND01000003">
    <property type="protein sequence ID" value="CDX50350.1"/>
    <property type="molecule type" value="Genomic_DNA"/>
</dbReference>
<proteinExistence type="predicted"/>
<evidence type="ECO:0000313" key="2">
    <source>
        <dbReference type="Proteomes" id="UP000182888"/>
    </source>
</evidence>